<accession>A0A1B6JCE8</accession>
<organism evidence="1">
    <name type="scientific">Homalodisca liturata</name>
    <dbReference type="NCBI Taxonomy" id="320908"/>
    <lineage>
        <taxon>Eukaryota</taxon>
        <taxon>Metazoa</taxon>
        <taxon>Ecdysozoa</taxon>
        <taxon>Arthropoda</taxon>
        <taxon>Hexapoda</taxon>
        <taxon>Insecta</taxon>
        <taxon>Pterygota</taxon>
        <taxon>Neoptera</taxon>
        <taxon>Paraneoptera</taxon>
        <taxon>Hemiptera</taxon>
        <taxon>Auchenorrhyncha</taxon>
        <taxon>Membracoidea</taxon>
        <taxon>Cicadellidae</taxon>
        <taxon>Cicadellinae</taxon>
        <taxon>Proconiini</taxon>
        <taxon>Homalodisca</taxon>
    </lineage>
</organism>
<gene>
    <name evidence="1" type="ORF">g.35613</name>
</gene>
<evidence type="ECO:0000313" key="1">
    <source>
        <dbReference type="EMBL" id="JAS96874.1"/>
    </source>
</evidence>
<dbReference type="EMBL" id="GECU01010832">
    <property type="protein sequence ID" value="JAS96874.1"/>
    <property type="molecule type" value="Transcribed_RNA"/>
</dbReference>
<reference evidence="1" key="1">
    <citation type="submission" date="2015-11" db="EMBL/GenBank/DDBJ databases">
        <title>De novo transcriptome assembly of four potential Pierce s Disease insect vectors from Arizona vineyards.</title>
        <authorList>
            <person name="Tassone E.E."/>
        </authorList>
    </citation>
    <scope>NUCLEOTIDE SEQUENCE</scope>
</reference>
<protein>
    <submittedName>
        <fullName evidence="1">Uncharacterized protein</fullName>
    </submittedName>
</protein>
<dbReference type="AlphaFoldDB" id="A0A1B6JCE8"/>
<feature type="non-terminal residue" evidence="1">
    <location>
        <position position="202"/>
    </location>
</feature>
<proteinExistence type="predicted"/>
<sequence length="202" mass="22595">MSSRFYKKTKFCTHYIDEVLECSEARIADLRSSILRLGQAIGLLRLEPLSSCMQGLRSSWVVVSGEQRGQSTAHPFRGKTGSVTGTHGVVSGVNGMSVKPPLPATPAVSAHLWIENVLFRVQFVRFDRRTAGRLSQLGPQAVGQLVRHLVNLLIVVQSHQLLHSDGLPCWTPPWRRPHLHSRPPGRMQVCGRCRYQRRQTTA</sequence>
<name>A0A1B6JCE8_9HEMI</name>